<evidence type="ECO:0000313" key="2">
    <source>
        <dbReference type="Proteomes" id="UP000787156"/>
    </source>
</evidence>
<name>A0A9D2ZZK0_ACILW</name>
<accession>A0A9D2ZZK0</accession>
<sequence>MNHIEIGQHVKLAQFESYIFTVTAVHADGSVDIETTLDGQQILNYEKVAREMLKRVEEEK</sequence>
<dbReference type="Proteomes" id="UP000787156">
    <property type="component" value="Unassembled WGS sequence"/>
</dbReference>
<proteinExistence type="predicted"/>
<evidence type="ECO:0000313" key="1">
    <source>
        <dbReference type="EMBL" id="HJF28354.1"/>
    </source>
</evidence>
<organism evidence="1 2">
    <name type="scientific">Acinetobacter lwoffii</name>
    <dbReference type="NCBI Taxonomy" id="28090"/>
    <lineage>
        <taxon>Bacteria</taxon>
        <taxon>Pseudomonadati</taxon>
        <taxon>Pseudomonadota</taxon>
        <taxon>Gammaproteobacteria</taxon>
        <taxon>Moraxellales</taxon>
        <taxon>Moraxellaceae</taxon>
        <taxon>Acinetobacter</taxon>
    </lineage>
</organism>
<dbReference type="AlphaFoldDB" id="A0A9D2ZZK0"/>
<comment type="caution">
    <text evidence="1">The sequence shown here is derived from an EMBL/GenBank/DDBJ whole genome shotgun (WGS) entry which is preliminary data.</text>
</comment>
<protein>
    <submittedName>
        <fullName evidence="1">Uncharacterized protein</fullName>
    </submittedName>
</protein>
<gene>
    <name evidence="1" type="ORF">K8V79_08955</name>
</gene>
<dbReference type="EMBL" id="DYWX01000095">
    <property type="protein sequence ID" value="HJF28354.1"/>
    <property type="molecule type" value="Genomic_DNA"/>
</dbReference>
<reference evidence="1" key="1">
    <citation type="journal article" date="2021" name="PeerJ">
        <title>Extensive microbial diversity within the chicken gut microbiome revealed by metagenomics and culture.</title>
        <authorList>
            <person name="Gilroy R."/>
            <person name="Ravi A."/>
            <person name="Getino M."/>
            <person name="Pursley I."/>
            <person name="Horton D.L."/>
            <person name="Alikhan N.F."/>
            <person name="Baker D."/>
            <person name="Gharbi K."/>
            <person name="Hall N."/>
            <person name="Watson M."/>
            <person name="Adriaenssens E.M."/>
            <person name="Foster-Nyarko E."/>
            <person name="Jarju S."/>
            <person name="Secka A."/>
            <person name="Antonio M."/>
            <person name="Oren A."/>
            <person name="Chaudhuri R.R."/>
            <person name="La Ragione R."/>
            <person name="Hildebrand F."/>
            <person name="Pallen M.J."/>
        </authorList>
    </citation>
    <scope>NUCLEOTIDE SEQUENCE</scope>
    <source>
        <strain evidence="1">CHK135-1449</strain>
    </source>
</reference>
<reference evidence="1" key="2">
    <citation type="submission" date="2021-09" db="EMBL/GenBank/DDBJ databases">
        <authorList>
            <person name="Gilroy R."/>
        </authorList>
    </citation>
    <scope>NUCLEOTIDE SEQUENCE</scope>
    <source>
        <strain evidence="1">CHK135-1449</strain>
    </source>
</reference>